<organism evidence="1 2">
    <name type="scientific">Caerostris darwini</name>
    <dbReference type="NCBI Taxonomy" id="1538125"/>
    <lineage>
        <taxon>Eukaryota</taxon>
        <taxon>Metazoa</taxon>
        <taxon>Ecdysozoa</taxon>
        <taxon>Arthropoda</taxon>
        <taxon>Chelicerata</taxon>
        <taxon>Arachnida</taxon>
        <taxon>Araneae</taxon>
        <taxon>Araneomorphae</taxon>
        <taxon>Entelegynae</taxon>
        <taxon>Araneoidea</taxon>
        <taxon>Araneidae</taxon>
        <taxon>Caerostris</taxon>
    </lineage>
</organism>
<evidence type="ECO:0000313" key="1">
    <source>
        <dbReference type="EMBL" id="GIY70283.1"/>
    </source>
</evidence>
<dbReference type="Proteomes" id="UP001054837">
    <property type="component" value="Unassembled WGS sequence"/>
</dbReference>
<proteinExistence type="predicted"/>
<sequence length="85" mass="9242">MEAIVSRGTGLAGTIEGCSPPPIASKLGEGFTTIRRIAHVSKLNQVSEHGSKHDKLCRMENVCIYAMNEDYDEVVKSYGSQEVNS</sequence>
<accession>A0AAV4VJK1</accession>
<gene>
    <name evidence="1" type="ORF">CDAR_435551</name>
</gene>
<comment type="caution">
    <text evidence="1">The sequence shown here is derived from an EMBL/GenBank/DDBJ whole genome shotgun (WGS) entry which is preliminary data.</text>
</comment>
<dbReference type="AlphaFoldDB" id="A0AAV4VJK1"/>
<evidence type="ECO:0000313" key="2">
    <source>
        <dbReference type="Proteomes" id="UP001054837"/>
    </source>
</evidence>
<dbReference type="EMBL" id="BPLQ01013143">
    <property type="protein sequence ID" value="GIY70283.1"/>
    <property type="molecule type" value="Genomic_DNA"/>
</dbReference>
<name>A0AAV4VJK1_9ARAC</name>
<protein>
    <submittedName>
        <fullName evidence="1">Uncharacterized protein</fullName>
    </submittedName>
</protein>
<reference evidence="1 2" key="1">
    <citation type="submission" date="2021-06" db="EMBL/GenBank/DDBJ databases">
        <title>Caerostris darwini draft genome.</title>
        <authorList>
            <person name="Kono N."/>
            <person name="Arakawa K."/>
        </authorList>
    </citation>
    <scope>NUCLEOTIDE SEQUENCE [LARGE SCALE GENOMIC DNA]</scope>
</reference>
<keyword evidence="2" id="KW-1185">Reference proteome</keyword>